<protein>
    <recommendedName>
        <fullName evidence="4">Tetratricopeptide repeat protein</fullName>
    </recommendedName>
</protein>
<reference evidence="3" key="1">
    <citation type="journal article" date="2020" name="Molecules">
        <title>2-Hydroxysorangiadenosine: Structure and Biosynthesis of a Myxobacterial Sesquiterpene-Nucleoside.</title>
        <authorList>
            <person name="Okoth D.A."/>
            <person name="Hug J.J."/>
            <person name="Garcia R."/>
            <person name="Sproer C."/>
            <person name="Overmann J."/>
            <person name="Muller R."/>
        </authorList>
    </citation>
    <scope>NUCLEOTIDE SEQUENCE</scope>
    <source>
        <strain evidence="3">MCy10943</strain>
    </source>
</reference>
<evidence type="ECO:0008006" key="4">
    <source>
        <dbReference type="Google" id="ProtNLM"/>
    </source>
</evidence>
<feature type="region of interest" description="Disordered" evidence="1">
    <location>
        <begin position="134"/>
        <end position="175"/>
    </location>
</feature>
<sequence>MKHVLSAVLSLSTILSVPALAAPQLRVTPPKKTKNACIRKVARLSSTQKYEEALSELITPECNDGLGDEDRLWVELMQGVLHQSLEQTAQAEDAFCRALQLEPLASLPISKPPAEMDALFEKLRVDCPERVKAQEEKAKAEAEAKAAAEKAAAEAAAAPPPAAEPPPQPVDSEPALASSLGDAFELHAGIRGEADIQRSGPLPLWGAGVNGSVHLFHGLRAGAGLTALASTRFSSGPIFLLMADVRLAYPILPPQGRFGLHVYAAGGPLLYTLSSPAGGARAGAGLALDVSKVRVSLGGAYEWRSHYRLGYGSPMAFLEVGWKLAGSP</sequence>
<feature type="signal peptide" evidence="2">
    <location>
        <begin position="1"/>
        <end position="21"/>
    </location>
</feature>
<evidence type="ECO:0000256" key="1">
    <source>
        <dbReference type="SAM" id="MobiDB-lite"/>
    </source>
</evidence>
<evidence type="ECO:0000256" key="2">
    <source>
        <dbReference type="SAM" id="SignalP"/>
    </source>
</evidence>
<feature type="compositionally biased region" description="Pro residues" evidence="1">
    <location>
        <begin position="158"/>
        <end position="169"/>
    </location>
</feature>
<proteinExistence type="predicted"/>
<name>A0A7D4XGS9_9BACT</name>
<accession>A0A7D4XGS9</accession>
<organism evidence="3">
    <name type="scientific">Vitiosangium cumulatum</name>
    <dbReference type="NCBI Taxonomy" id="1867796"/>
    <lineage>
        <taxon>Bacteria</taxon>
        <taxon>Pseudomonadati</taxon>
        <taxon>Myxococcota</taxon>
        <taxon>Myxococcia</taxon>
        <taxon>Myxococcales</taxon>
        <taxon>Cystobacterineae</taxon>
        <taxon>Archangiaceae</taxon>
        <taxon>Vitiosangium</taxon>
    </lineage>
</organism>
<evidence type="ECO:0000313" key="3">
    <source>
        <dbReference type="EMBL" id="QKW93734.1"/>
    </source>
</evidence>
<dbReference type="AlphaFoldDB" id="A0A7D4XGS9"/>
<dbReference type="EMBL" id="MT520814">
    <property type="protein sequence ID" value="QKW93734.1"/>
    <property type="molecule type" value="Genomic_DNA"/>
</dbReference>
<feature type="chain" id="PRO_5028399655" description="Tetratricopeptide repeat protein" evidence="2">
    <location>
        <begin position="22"/>
        <end position="328"/>
    </location>
</feature>
<keyword evidence="2" id="KW-0732">Signal</keyword>
<feature type="compositionally biased region" description="Basic and acidic residues" evidence="1">
    <location>
        <begin position="134"/>
        <end position="152"/>
    </location>
</feature>